<evidence type="ECO:0000313" key="3">
    <source>
        <dbReference type="Proteomes" id="UP000664382"/>
    </source>
</evidence>
<keyword evidence="3" id="KW-1185">Reference proteome</keyword>
<dbReference type="InterPro" id="IPR011032">
    <property type="entry name" value="GroES-like_sf"/>
</dbReference>
<sequence length="285" mass="29631">MAVRGDYLLQPVRGFVPGYDFVGVIERLPAGDRSGLHVGQRVAGILPRMGAHASLISVAPSLLVPVPDLLDSATAATIPLDAVTALFAIDALAMASGTILVQGAGGAVGAWAAQLAAARGLTAYGTASPRSHAYAERFTDSVYDYDDPTWIDQILDATTGGVDGAIDHTGSRSVRRAVRAGGRVVRTAFGGAPGQGRISTAAGFAASTLRRYARPGERVCSVPILVATQRARYRQALTELFTAVGNGTLVPPRPRIMPLVQYPDALASATRAAPGEKTILTTQET</sequence>
<dbReference type="InterPro" id="IPR036291">
    <property type="entry name" value="NAD(P)-bd_dom_sf"/>
</dbReference>
<protein>
    <submittedName>
        <fullName evidence="2">Zinc-binding dehydrogenase</fullName>
    </submittedName>
</protein>
<dbReference type="SMART" id="SM00829">
    <property type="entry name" value="PKS_ER"/>
    <property type="match status" value="1"/>
</dbReference>
<comment type="caution">
    <text evidence="2">The sequence shown here is derived from an EMBL/GenBank/DDBJ whole genome shotgun (WGS) entry which is preliminary data.</text>
</comment>
<proteinExistence type="predicted"/>
<organism evidence="2 3">
    <name type="scientific">Leucobacter weissii</name>
    <dbReference type="NCBI Taxonomy" id="1983706"/>
    <lineage>
        <taxon>Bacteria</taxon>
        <taxon>Bacillati</taxon>
        <taxon>Actinomycetota</taxon>
        <taxon>Actinomycetes</taxon>
        <taxon>Micrococcales</taxon>
        <taxon>Microbacteriaceae</taxon>
        <taxon>Leucobacter</taxon>
    </lineage>
</organism>
<evidence type="ECO:0000313" key="2">
    <source>
        <dbReference type="EMBL" id="MBO1902942.1"/>
    </source>
</evidence>
<dbReference type="Gene3D" id="3.90.180.10">
    <property type="entry name" value="Medium-chain alcohol dehydrogenases, catalytic domain"/>
    <property type="match status" value="1"/>
</dbReference>
<dbReference type="Gene3D" id="3.40.50.720">
    <property type="entry name" value="NAD(P)-binding Rossmann-like Domain"/>
    <property type="match status" value="1"/>
</dbReference>
<dbReference type="AlphaFoldDB" id="A0A939MQ84"/>
<dbReference type="PANTHER" id="PTHR45348">
    <property type="entry name" value="HYPOTHETICAL OXIDOREDUCTASE (EUROFUNG)"/>
    <property type="match status" value="1"/>
</dbReference>
<dbReference type="InterPro" id="IPR013149">
    <property type="entry name" value="ADH-like_C"/>
</dbReference>
<dbReference type="SUPFAM" id="SSF50129">
    <property type="entry name" value="GroES-like"/>
    <property type="match status" value="1"/>
</dbReference>
<feature type="domain" description="Enoyl reductase (ER)" evidence="1">
    <location>
        <begin position="5"/>
        <end position="280"/>
    </location>
</feature>
<dbReference type="SUPFAM" id="SSF51735">
    <property type="entry name" value="NAD(P)-binding Rossmann-fold domains"/>
    <property type="match status" value="1"/>
</dbReference>
<gene>
    <name evidence="2" type="ORF">J4H92_13410</name>
</gene>
<dbReference type="InterPro" id="IPR047122">
    <property type="entry name" value="Trans-enoyl_RdTase-like"/>
</dbReference>
<dbReference type="EMBL" id="JAGDYM010000015">
    <property type="protein sequence ID" value="MBO1902942.1"/>
    <property type="molecule type" value="Genomic_DNA"/>
</dbReference>
<reference evidence="2" key="1">
    <citation type="submission" date="2021-03" db="EMBL/GenBank/DDBJ databases">
        <title>Leucobacter chromiisoli sp. nov., isolated from chromium-containing soil of chemical plant.</title>
        <authorList>
            <person name="Xu Z."/>
        </authorList>
    </citation>
    <scope>NUCLEOTIDE SEQUENCE</scope>
    <source>
        <strain evidence="2">S27</strain>
    </source>
</reference>
<dbReference type="GO" id="GO:0016651">
    <property type="term" value="F:oxidoreductase activity, acting on NAD(P)H"/>
    <property type="evidence" value="ECO:0007669"/>
    <property type="project" value="InterPro"/>
</dbReference>
<accession>A0A939MQ84</accession>
<dbReference type="Proteomes" id="UP000664382">
    <property type="component" value="Unassembled WGS sequence"/>
</dbReference>
<name>A0A939MQ84_9MICO</name>
<evidence type="ECO:0000259" key="1">
    <source>
        <dbReference type="SMART" id="SM00829"/>
    </source>
</evidence>
<dbReference type="InterPro" id="IPR020843">
    <property type="entry name" value="ER"/>
</dbReference>
<dbReference type="Pfam" id="PF00107">
    <property type="entry name" value="ADH_zinc_N"/>
    <property type="match status" value="1"/>
</dbReference>